<feature type="compositionally biased region" description="Basic and acidic residues" evidence="2">
    <location>
        <begin position="663"/>
        <end position="682"/>
    </location>
</feature>
<feature type="compositionally biased region" description="Basic residues" evidence="2">
    <location>
        <begin position="471"/>
        <end position="480"/>
    </location>
</feature>
<dbReference type="InterPro" id="IPR036483">
    <property type="entry name" value="PWI_dom_sf"/>
</dbReference>
<feature type="compositionally biased region" description="Basic residues" evidence="2">
    <location>
        <begin position="244"/>
        <end position="277"/>
    </location>
</feature>
<protein>
    <recommendedName>
        <fullName evidence="3">PWI domain-containing protein</fullName>
    </recommendedName>
</protein>
<evidence type="ECO:0000313" key="4">
    <source>
        <dbReference type="EMBL" id="KAL3829078.1"/>
    </source>
</evidence>
<dbReference type="InterPro" id="IPR002483">
    <property type="entry name" value="PWI_dom"/>
</dbReference>
<feature type="compositionally biased region" description="Low complexity" evidence="2">
    <location>
        <begin position="336"/>
        <end position="351"/>
    </location>
</feature>
<feature type="region of interest" description="Disordered" evidence="2">
    <location>
        <begin position="180"/>
        <end position="437"/>
    </location>
</feature>
<dbReference type="Gene3D" id="1.20.1390.10">
    <property type="entry name" value="PWI domain"/>
    <property type="match status" value="1"/>
</dbReference>
<feature type="compositionally biased region" description="Low complexity" evidence="2">
    <location>
        <begin position="204"/>
        <end position="217"/>
    </location>
</feature>
<organism evidence="4 5">
    <name type="scientific">Penstemon smallii</name>
    <dbReference type="NCBI Taxonomy" id="265156"/>
    <lineage>
        <taxon>Eukaryota</taxon>
        <taxon>Viridiplantae</taxon>
        <taxon>Streptophyta</taxon>
        <taxon>Embryophyta</taxon>
        <taxon>Tracheophyta</taxon>
        <taxon>Spermatophyta</taxon>
        <taxon>Magnoliopsida</taxon>
        <taxon>eudicotyledons</taxon>
        <taxon>Gunneridae</taxon>
        <taxon>Pentapetalae</taxon>
        <taxon>asterids</taxon>
        <taxon>lamiids</taxon>
        <taxon>Lamiales</taxon>
        <taxon>Plantaginaceae</taxon>
        <taxon>Cheloneae</taxon>
        <taxon>Penstemon</taxon>
    </lineage>
</organism>
<feature type="compositionally biased region" description="Basic and acidic residues" evidence="2">
    <location>
        <begin position="492"/>
        <end position="512"/>
    </location>
</feature>
<feature type="compositionally biased region" description="Basic and acidic residues" evidence="2">
    <location>
        <begin position="829"/>
        <end position="858"/>
    </location>
</feature>
<feature type="compositionally biased region" description="Basic and acidic residues" evidence="2">
    <location>
        <begin position="693"/>
        <end position="714"/>
    </location>
</feature>
<feature type="compositionally biased region" description="Basic and acidic residues" evidence="2">
    <location>
        <begin position="532"/>
        <end position="548"/>
    </location>
</feature>
<dbReference type="PANTHER" id="PTHR23148">
    <property type="entry name" value="SERINE/ARGININE REGULATED NUCLEAR MATRIX PROTEIN"/>
    <property type="match status" value="1"/>
</dbReference>
<gene>
    <name evidence="4" type="ORF">ACJIZ3_017880</name>
</gene>
<dbReference type="SMART" id="SM00311">
    <property type="entry name" value="PWI"/>
    <property type="match status" value="1"/>
</dbReference>
<feature type="compositionally biased region" description="Basic residues" evidence="2">
    <location>
        <begin position="753"/>
        <end position="763"/>
    </location>
</feature>
<dbReference type="PROSITE" id="PS51025">
    <property type="entry name" value="PWI"/>
    <property type="match status" value="1"/>
</dbReference>
<feature type="compositionally biased region" description="Polar residues" evidence="2">
    <location>
        <begin position="683"/>
        <end position="692"/>
    </location>
</feature>
<dbReference type="AlphaFoldDB" id="A0ABD3SXZ2"/>
<feature type="compositionally biased region" description="Basic residues" evidence="2">
    <location>
        <begin position="357"/>
        <end position="418"/>
    </location>
</feature>
<keyword evidence="5" id="KW-1185">Reference proteome</keyword>
<evidence type="ECO:0000259" key="3">
    <source>
        <dbReference type="PROSITE" id="PS51025"/>
    </source>
</evidence>
<dbReference type="Pfam" id="PF01480">
    <property type="entry name" value="PWI"/>
    <property type="match status" value="1"/>
</dbReference>
<feature type="compositionally biased region" description="Basic and acidic residues" evidence="2">
    <location>
        <begin position="180"/>
        <end position="203"/>
    </location>
</feature>
<accession>A0ABD3SXZ2</accession>
<dbReference type="PANTHER" id="PTHR23148:SF0">
    <property type="entry name" value="SERINE_ARGININE REPETITIVE MATRIX PROTEIN 1"/>
    <property type="match status" value="1"/>
</dbReference>
<sequence length="880" mass="102256">MSGGFFRGTSADQDTRFSNKQSKLLKSQKFAPELENLVDMTKVKMDVMKPWIAKRVTDLIGFEDEVLINFIYGLLEGKAVNGKQLQISITGFMERNTGKFMKELWALLLSAQQNLSGVPQQFLDAKEEETKKKSEADRLANEIRRNKEKEKQELDQEKTKMDGDGEMLRDKHAMLELNVKHDPIQPTNEKDQHKRNGPSERSRGSLSSDSSRRSLSPSDRRRSRSISRTPPLRSRHFSSERRRSLPRRSLTPRRRHTIRHSPSPLRHRSLHSKRRSMSRTQQRSPSPARHRVRSPWRYRSRSPLHRRSRSPMRRRLRPPTRRSPARYKSRSPLQHRSPSPSRGRSTSPVRRISSSLMRHRSPSPVRRRSPSPLRRRSPSPLRRRSPSPLHRRSPSPLRRRPLYLRRRSPTPVRGRYRRSPSTPRPRSISPVQKTSSMHYQKISLTTNIQRSLSPQDSSSPSPLHHSSLSPTRRRSPRKSTRSAQQSPVQRVRSHEYSPAHRASPNERAELLPKNRNGSKVMDHKPIVSLRSPQRDVRHPCDLPGKESDSSPYKQKSPLPSNASRDKIYSGQRSTSPDHRRGRMIHPESPRSLQKSSVHKLRRDTSGTSADDEDNFSRRVIGAKYRSSEKISPTPVRHTVLIDSAEIHGPGNGPKLRKTQLTNRHNDRKPDKVDQIEHRERQELSTIHENTAFSEKERESYDDRGRAIDKNRAQADDSYQSLEPEKIPNLSRKSENNQNGSTGSPSKETDEHRIKVKEKRKHKKLDREDADSDDFTSYDSSEERREAKRRRKEEKKMKKEKRRRRREDKHKRRRAEKLKLKSGDGSSSSDVERDHSEDENVQRLDSRTGDIPKTESEQKKLEIELREKALETLRAKKGIGN</sequence>
<proteinExistence type="predicted"/>
<feature type="compositionally biased region" description="Low complexity" evidence="2">
    <location>
        <begin position="419"/>
        <end position="430"/>
    </location>
</feature>
<feature type="region of interest" description="Disordered" evidence="2">
    <location>
        <begin position="1"/>
        <end position="20"/>
    </location>
</feature>
<dbReference type="InterPro" id="IPR052225">
    <property type="entry name" value="Ser/Arg_repetitive_matrix"/>
</dbReference>
<name>A0ABD3SXZ2_9LAMI</name>
<dbReference type="Proteomes" id="UP001634393">
    <property type="component" value="Unassembled WGS sequence"/>
</dbReference>
<dbReference type="SUPFAM" id="SSF101233">
    <property type="entry name" value="PWI domain"/>
    <property type="match status" value="1"/>
</dbReference>
<feature type="compositionally biased region" description="Low complexity" evidence="2">
    <location>
        <begin position="451"/>
        <end position="470"/>
    </location>
</feature>
<feature type="compositionally biased region" description="Basic residues" evidence="2">
    <location>
        <begin position="786"/>
        <end position="815"/>
    </location>
</feature>
<dbReference type="EMBL" id="JBJXBP010000005">
    <property type="protein sequence ID" value="KAL3829078.1"/>
    <property type="molecule type" value="Genomic_DNA"/>
</dbReference>
<feature type="domain" description="PWI" evidence="3">
    <location>
        <begin position="27"/>
        <end position="125"/>
    </location>
</feature>
<reference evidence="4 5" key="1">
    <citation type="submission" date="2024-12" db="EMBL/GenBank/DDBJ databases">
        <title>The unique morphological basis and parallel evolutionary history of personate flowers in Penstemon.</title>
        <authorList>
            <person name="Depatie T.H."/>
            <person name="Wessinger C.A."/>
        </authorList>
    </citation>
    <scope>NUCLEOTIDE SEQUENCE [LARGE SCALE GENOMIC DNA]</scope>
    <source>
        <strain evidence="4">WTNN_2</strain>
        <tissue evidence="4">Leaf</tissue>
    </source>
</reference>
<dbReference type="GO" id="GO:0006397">
    <property type="term" value="P:mRNA processing"/>
    <property type="evidence" value="ECO:0007669"/>
    <property type="project" value="UniProtKB-KW"/>
</dbReference>
<feature type="region of interest" description="Disordered" evidence="2">
    <location>
        <begin position="125"/>
        <end position="167"/>
    </location>
</feature>
<evidence type="ECO:0000256" key="2">
    <source>
        <dbReference type="SAM" id="MobiDB-lite"/>
    </source>
</evidence>
<feature type="compositionally biased region" description="Polar residues" evidence="2">
    <location>
        <begin position="735"/>
        <end position="745"/>
    </location>
</feature>
<feature type="region of interest" description="Disordered" evidence="2">
    <location>
        <begin position="642"/>
        <end position="858"/>
    </location>
</feature>
<keyword evidence="1" id="KW-0507">mRNA processing</keyword>
<feature type="region of interest" description="Disordered" evidence="2">
    <location>
        <begin position="449"/>
        <end position="614"/>
    </location>
</feature>
<evidence type="ECO:0000256" key="1">
    <source>
        <dbReference type="ARBA" id="ARBA00022664"/>
    </source>
</evidence>
<feature type="compositionally biased region" description="Basic residues" evidence="2">
    <location>
        <begin position="288"/>
        <end position="329"/>
    </location>
</feature>
<evidence type="ECO:0000313" key="5">
    <source>
        <dbReference type="Proteomes" id="UP001634393"/>
    </source>
</evidence>
<feature type="compositionally biased region" description="Polar residues" evidence="2">
    <location>
        <begin position="10"/>
        <end position="19"/>
    </location>
</feature>
<feature type="compositionally biased region" description="Polar residues" evidence="2">
    <location>
        <begin position="549"/>
        <end position="562"/>
    </location>
</feature>
<comment type="caution">
    <text evidence="4">The sequence shown here is derived from an EMBL/GenBank/DDBJ whole genome shotgun (WGS) entry which is preliminary data.</text>
</comment>